<name>A0A367WHG6_9PROT</name>
<sequence>MPFGPPTKHELQIFDVMPVPNETTFNAGVPAQSTTEASLSVILYSPNLEIIASLDNTKSDVTSNYSVSVTNGFTFTTQQSLSIKESVGVDIEVVKASVETTFSLSFSEQWNTTRTQSMSFSCPPGKKAFVYQGTLISRVMALNSTTAQYEWSSAPGKALTQVLVTTSEPIGGSTPVTFK</sequence>
<dbReference type="AlphaFoldDB" id="A0A367WHG6"/>
<dbReference type="RefSeq" id="WP_114090815.1">
    <property type="nucleotide sequence ID" value="NZ_JPWH01000049.1"/>
</dbReference>
<reference evidence="1 2" key="1">
    <citation type="submission" date="2014-07" db="EMBL/GenBank/DDBJ databases">
        <title>Draft genome sequence of Thalassospira profundimaris S25-3-2.</title>
        <authorList>
            <person name="Lai Q."/>
            <person name="Shao Z."/>
        </authorList>
    </citation>
    <scope>NUCLEOTIDE SEQUENCE [LARGE SCALE GENOMIC DNA]</scope>
    <source>
        <strain evidence="1 2">S25-3-2</strain>
    </source>
</reference>
<dbReference type="OrthoDB" id="7346458at2"/>
<dbReference type="Proteomes" id="UP000252517">
    <property type="component" value="Unassembled WGS sequence"/>
</dbReference>
<dbReference type="EMBL" id="JPWH01000049">
    <property type="protein sequence ID" value="RCK39960.1"/>
    <property type="molecule type" value="Genomic_DNA"/>
</dbReference>
<gene>
    <name evidence="1" type="ORF">TH25_25240</name>
</gene>
<comment type="caution">
    <text evidence="1">The sequence shown here is derived from an EMBL/GenBank/DDBJ whole genome shotgun (WGS) entry which is preliminary data.</text>
</comment>
<accession>A0A367WHG6</accession>
<evidence type="ECO:0000313" key="1">
    <source>
        <dbReference type="EMBL" id="RCK39960.1"/>
    </source>
</evidence>
<protein>
    <submittedName>
        <fullName evidence="1">Uncharacterized protein</fullName>
    </submittedName>
</protein>
<proteinExistence type="predicted"/>
<organism evidence="1 2">
    <name type="scientific">Thalassospira profundimaris</name>
    <dbReference type="NCBI Taxonomy" id="502049"/>
    <lineage>
        <taxon>Bacteria</taxon>
        <taxon>Pseudomonadati</taxon>
        <taxon>Pseudomonadota</taxon>
        <taxon>Alphaproteobacteria</taxon>
        <taxon>Rhodospirillales</taxon>
        <taxon>Thalassospiraceae</taxon>
        <taxon>Thalassospira</taxon>
    </lineage>
</organism>
<evidence type="ECO:0000313" key="2">
    <source>
        <dbReference type="Proteomes" id="UP000252517"/>
    </source>
</evidence>